<dbReference type="InterPro" id="IPR057499">
    <property type="entry name" value="Kelch_FKB95"/>
</dbReference>
<dbReference type="Proteomes" id="UP001642260">
    <property type="component" value="Unassembled WGS sequence"/>
</dbReference>
<dbReference type="InterPro" id="IPR015915">
    <property type="entry name" value="Kelch-typ_b-propeller"/>
</dbReference>
<dbReference type="SMART" id="SM00256">
    <property type="entry name" value="FBOX"/>
    <property type="match status" value="1"/>
</dbReference>
<dbReference type="EMBL" id="CAKOAT010250709">
    <property type="protein sequence ID" value="CAH8358596.1"/>
    <property type="molecule type" value="Genomic_DNA"/>
</dbReference>
<accession>A0ABC8KJ25</accession>
<sequence>MKNDQECSLVNMITHLPDDLLLNCLARVSRLYYPILSLVSKRLRSLIASLELYQTRTLLRHSESCLYLCLRFSSSSNPRWFTLCRRPSKIPNPNINPNSSPNPNTQWFTPCFKPHRSLKNQTKKEEKRSSNYLMVSVPTRNFSVESLPNHAVIGSNIYSIGIDSKLCSVKVFFLDCRSYTWHEAPSMRMKRIWPHMSVIDGKIYVVEQWNVPPSNSIEIYDPKTQIWDYLPCPIAEILGQKFMIKSLAIDGKLYLCGDKCMVYKPMENKWDVVLGYETLFLWTQFKFSCVINNVLYSSKLSRVISWYDSDERIWRYLKGLEELPKLPRSFSRLRLVNYGGKIAVLWEKSGVFSRKKMIWCAVIAVERRSGQEIYGIIEWCDVVLTVPKSCCVLESIAVTI</sequence>
<evidence type="ECO:0000313" key="3">
    <source>
        <dbReference type="Proteomes" id="UP001642260"/>
    </source>
</evidence>
<dbReference type="SUPFAM" id="SSF117281">
    <property type="entry name" value="Kelch motif"/>
    <property type="match status" value="1"/>
</dbReference>
<dbReference type="CDD" id="cd22152">
    <property type="entry name" value="F-box_AtAFR-like"/>
    <property type="match status" value="1"/>
</dbReference>
<protein>
    <recommendedName>
        <fullName evidence="1">F-box domain-containing protein</fullName>
    </recommendedName>
</protein>
<dbReference type="AlphaFoldDB" id="A0ABC8KJ25"/>
<dbReference type="Gene3D" id="2.120.10.80">
    <property type="entry name" value="Kelch-type beta propeller"/>
    <property type="match status" value="1"/>
</dbReference>
<comment type="caution">
    <text evidence="2">The sequence shown here is derived from an EMBL/GenBank/DDBJ whole genome shotgun (WGS) entry which is preliminary data.</text>
</comment>
<dbReference type="PANTHER" id="PTHR24414:SF82">
    <property type="entry name" value="GALACTOSE OXIDASE_KELCH REPEAT SUPERFAMILY PROTEIN"/>
    <property type="match status" value="1"/>
</dbReference>
<dbReference type="Pfam" id="PF25210">
    <property type="entry name" value="Kelch_FKB95"/>
    <property type="match status" value="1"/>
</dbReference>
<gene>
    <name evidence="2" type="ORF">ERUC_LOCUS24352</name>
</gene>
<feature type="domain" description="F-box" evidence="1">
    <location>
        <begin position="10"/>
        <end position="56"/>
    </location>
</feature>
<reference evidence="2 3" key="1">
    <citation type="submission" date="2022-03" db="EMBL/GenBank/DDBJ databases">
        <authorList>
            <person name="Macdonald S."/>
            <person name="Ahmed S."/>
            <person name="Newling K."/>
        </authorList>
    </citation>
    <scope>NUCLEOTIDE SEQUENCE [LARGE SCALE GENOMIC DNA]</scope>
</reference>
<dbReference type="InterPro" id="IPR050354">
    <property type="entry name" value="F-box/kelch-repeat_ARATH"/>
</dbReference>
<keyword evidence="3" id="KW-1185">Reference proteome</keyword>
<proteinExistence type="predicted"/>
<organism evidence="2 3">
    <name type="scientific">Eruca vesicaria subsp. sativa</name>
    <name type="common">Garden rocket</name>
    <name type="synonym">Eruca sativa</name>
    <dbReference type="NCBI Taxonomy" id="29727"/>
    <lineage>
        <taxon>Eukaryota</taxon>
        <taxon>Viridiplantae</taxon>
        <taxon>Streptophyta</taxon>
        <taxon>Embryophyta</taxon>
        <taxon>Tracheophyta</taxon>
        <taxon>Spermatophyta</taxon>
        <taxon>Magnoliopsida</taxon>
        <taxon>eudicotyledons</taxon>
        <taxon>Gunneridae</taxon>
        <taxon>Pentapetalae</taxon>
        <taxon>rosids</taxon>
        <taxon>malvids</taxon>
        <taxon>Brassicales</taxon>
        <taxon>Brassicaceae</taxon>
        <taxon>Brassiceae</taxon>
        <taxon>Eruca</taxon>
    </lineage>
</organism>
<dbReference type="PANTHER" id="PTHR24414">
    <property type="entry name" value="F-BOX/KELCH-REPEAT PROTEIN SKIP4"/>
    <property type="match status" value="1"/>
</dbReference>
<dbReference type="Pfam" id="PF00646">
    <property type="entry name" value="F-box"/>
    <property type="match status" value="1"/>
</dbReference>
<dbReference type="InterPro" id="IPR001810">
    <property type="entry name" value="F-box_dom"/>
</dbReference>
<name>A0ABC8KJ25_ERUVS</name>
<evidence type="ECO:0000313" key="2">
    <source>
        <dbReference type="EMBL" id="CAH8358596.1"/>
    </source>
</evidence>
<evidence type="ECO:0000259" key="1">
    <source>
        <dbReference type="PROSITE" id="PS50181"/>
    </source>
</evidence>
<dbReference type="PROSITE" id="PS50181">
    <property type="entry name" value="FBOX"/>
    <property type="match status" value="1"/>
</dbReference>